<evidence type="ECO:0000256" key="1">
    <source>
        <dbReference type="SAM" id="MobiDB-lite"/>
    </source>
</evidence>
<name>A0A1J4KZK4_9EUKA</name>
<comment type="caution">
    <text evidence="3">The sequence shown here is derived from an EMBL/GenBank/DDBJ whole genome shotgun (WGS) entry which is preliminary data.</text>
</comment>
<feature type="region of interest" description="Disordered" evidence="1">
    <location>
        <begin position="57"/>
        <end position="101"/>
    </location>
</feature>
<keyword evidence="4" id="KW-1185">Reference proteome</keyword>
<feature type="transmembrane region" description="Helical" evidence="2">
    <location>
        <begin position="21"/>
        <end position="42"/>
    </location>
</feature>
<gene>
    <name evidence="3" type="ORF">TRFO_41639</name>
</gene>
<reference evidence="3" key="1">
    <citation type="submission" date="2016-10" db="EMBL/GenBank/DDBJ databases">
        <authorList>
            <person name="Benchimol M."/>
            <person name="Almeida L.G."/>
            <person name="Vasconcelos A.T."/>
            <person name="Perreira-Neves A."/>
            <person name="Rosa I.A."/>
            <person name="Tasca T."/>
            <person name="Bogo M.R."/>
            <person name="de Souza W."/>
        </authorList>
    </citation>
    <scope>NUCLEOTIDE SEQUENCE [LARGE SCALE GENOMIC DNA]</scope>
    <source>
        <strain evidence="3">K</strain>
    </source>
</reference>
<proteinExistence type="predicted"/>
<dbReference type="EMBL" id="MLAK01000081">
    <property type="protein sequence ID" value="OHT16689.1"/>
    <property type="molecule type" value="Genomic_DNA"/>
</dbReference>
<keyword evidence="2" id="KW-1133">Transmembrane helix</keyword>
<protein>
    <submittedName>
        <fullName evidence="3">Uncharacterized protein</fullName>
    </submittedName>
</protein>
<evidence type="ECO:0000313" key="3">
    <source>
        <dbReference type="EMBL" id="OHT16689.1"/>
    </source>
</evidence>
<keyword evidence="2" id="KW-0812">Transmembrane</keyword>
<dbReference type="Proteomes" id="UP000179807">
    <property type="component" value="Unassembled WGS sequence"/>
</dbReference>
<organism evidence="3 4">
    <name type="scientific">Tritrichomonas foetus</name>
    <dbReference type="NCBI Taxonomy" id="1144522"/>
    <lineage>
        <taxon>Eukaryota</taxon>
        <taxon>Metamonada</taxon>
        <taxon>Parabasalia</taxon>
        <taxon>Tritrichomonadida</taxon>
        <taxon>Tritrichomonadidae</taxon>
        <taxon>Tritrichomonas</taxon>
    </lineage>
</organism>
<dbReference type="VEuPathDB" id="TrichDB:TRFO_41639"/>
<dbReference type="AlphaFoldDB" id="A0A1J4KZK4"/>
<accession>A0A1J4KZK4</accession>
<keyword evidence="2" id="KW-0472">Membrane</keyword>
<dbReference type="GeneID" id="94848601"/>
<evidence type="ECO:0000313" key="4">
    <source>
        <dbReference type="Proteomes" id="UP000179807"/>
    </source>
</evidence>
<evidence type="ECO:0000256" key="2">
    <source>
        <dbReference type="SAM" id="Phobius"/>
    </source>
</evidence>
<dbReference type="RefSeq" id="XP_068369825.1">
    <property type="nucleotide sequence ID" value="XM_068513897.1"/>
</dbReference>
<feature type="transmembrane region" description="Helical" evidence="2">
    <location>
        <begin position="495"/>
        <end position="518"/>
    </location>
</feature>
<sequence length="530" mass="58184">MRDIKRKLYSNFKTTEFKSTFNLTSFYMFLLFFSFITFNFGAEKWIAAKNSLPSEDELQTLESSDTEIINPATPTKEVDETPNTDGAEPEATLTDGAEPETQYTVRVTVDSSLSSFTIQYKIGNEKLQPLPQKDITRNSPFEISFYATNAKLKDCNEVPLGKAHKISDSSKPTPISLSSKDIPQGKCPSLQYKVTIVPEHDLAGYILKYQIDDGELIALDENLSITTVDQPEPFAISFYISNPSLNDCIDVLLGEPHNITDSSKTTTISVSIKEVPQGKCTYGDRPTDSESGNMNLETETLMNRIAKLTNSKYSTIQAKDNTPVEISDQNVQINADGDVTVKSKGLSVGTINVDEGTVTVEGSFFGFVKIEKGKVVLRCDAATKTMPFGFIQKKSSSKLLSYKELKAEGIDVEIEMNGDPKEDFLLGVGTVSGFNANINSDYKYRTVKSGEIVTVGGFGNVQYDAFANNAMGGSYPFRDMTVLEVTKKGNSKTPIIIGVVVAVVVVIIIVVVVVILVLKKKNKDRSTSSR</sequence>